<evidence type="ECO:0000313" key="7">
    <source>
        <dbReference type="EMBL" id="OAQ95272.1"/>
    </source>
</evidence>
<protein>
    <submittedName>
        <fullName evidence="7">Phytanoyl-dioxygenase protein</fullName>
    </submittedName>
</protein>
<reference evidence="7 8" key="1">
    <citation type="submission" date="2016-02" db="EMBL/GenBank/DDBJ databases">
        <title>Biosynthesis of antibiotic leucinostatins and their inhibition on Phytophthora in bio-control Purpureocillium lilacinum.</title>
        <authorList>
            <person name="Wang G."/>
            <person name="Liu Z."/>
            <person name="Lin R."/>
            <person name="Li E."/>
            <person name="Mao Z."/>
            <person name="Ling J."/>
            <person name="Yin W."/>
            <person name="Xie B."/>
        </authorList>
    </citation>
    <scope>NUCLEOTIDE SEQUENCE [LARGE SCALE GENOMIC DNA]</scope>
    <source>
        <strain evidence="7">PLFJ-1</strain>
    </source>
</reference>
<evidence type="ECO:0000256" key="3">
    <source>
        <dbReference type="ARBA" id="ARBA00022723"/>
    </source>
</evidence>
<dbReference type="SUPFAM" id="SSF51197">
    <property type="entry name" value="Clavaminate synthase-like"/>
    <property type="match status" value="1"/>
</dbReference>
<dbReference type="GeneID" id="28883515"/>
<keyword evidence="5" id="KW-0560">Oxidoreductase</keyword>
<name>A0A179HZF0_PURLI</name>
<keyword evidence="4 7" id="KW-0223">Dioxygenase</keyword>
<gene>
    <name evidence="7" type="ORF">VFPFJ_01382</name>
</gene>
<dbReference type="PANTHER" id="PTHR20883:SF19">
    <property type="entry name" value="MULTIFUNCTIONAL DIOXYGENASE AUSE"/>
    <property type="match status" value="1"/>
</dbReference>
<dbReference type="RefSeq" id="XP_018183991.1">
    <property type="nucleotide sequence ID" value="XM_018318466.1"/>
</dbReference>
<comment type="cofactor">
    <cofactor evidence="1">
        <name>Fe cation</name>
        <dbReference type="ChEBI" id="CHEBI:24875"/>
    </cofactor>
</comment>
<comment type="caution">
    <text evidence="7">The sequence shown here is derived from an EMBL/GenBank/DDBJ whole genome shotgun (WGS) entry which is preliminary data.</text>
</comment>
<sequence>MPATTSPAQLRRVGATEDCEAILKILRQDGGVIIEGLVTGGKVHQINQEMQSAMDELAEGSRVPDDFVKEFHGYNTKRLTNLVMHSKSFREDLLNNELIHQLCEGVFKEDAGSYWMNSAQVIEVGPGSRAQYLHRDQLQYPIFITAGPNAPEAVINFMVAMTDFTVENGATRVIPGSHKWNDMTYHGTPEESVPAEMKAGDACFMSGKVVHCAGANMTKDFKRRGIAMTFLPSYLTPEEAYPFLVKKEIVETLSKRAQSVLGFRTQFVKDSPGVWKCNYSDSDDTLHSARWEADGH</sequence>
<evidence type="ECO:0000256" key="4">
    <source>
        <dbReference type="ARBA" id="ARBA00022964"/>
    </source>
</evidence>
<dbReference type="InterPro" id="IPR008775">
    <property type="entry name" value="Phytyl_CoA_dOase-like"/>
</dbReference>
<dbReference type="GO" id="GO:0051213">
    <property type="term" value="F:dioxygenase activity"/>
    <property type="evidence" value="ECO:0007669"/>
    <property type="project" value="UniProtKB-KW"/>
</dbReference>
<dbReference type="Gene3D" id="2.60.120.620">
    <property type="entry name" value="q2cbj1_9rhob like domain"/>
    <property type="match status" value="1"/>
</dbReference>
<keyword evidence="3" id="KW-0479">Metal-binding</keyword>
<dbReference type="KEGG" id="plj:28883515"/>
<evidence type="ECO:0000256" key="2">
    <source>
        <dbReference type="ARBA" id="ARBA00005830"/>
    </source>
</evidence>
<keyword evidence="6" id="KW-0408">Iron</keyword>
<proteinExistence type="inferred from homology"/>
<dbReference type="EMBL" id="LSBI01000001">
    <property type="protein sequence ID" value="OAQ95272.1"/>
    <property type="molecule type" value="Genomic_DNA"/>
</dbReference>
<dbReference type="PANTHER" id="PTHR20883">
    <property type="entry name" value="PHYTANOYL-COA DIOXYGENASE DOMAIN CONTAINING 1"/>
    <property type="match status" value="1"/>
</dbReference>
<evidence type="ECO:0000256" key="6">
    <source>
        <dbReference type="ARBA" id="ARBA00023004"/>
    </source>
</evidence>
<evidence type="ECO:0000313" key="8">
    <source>
        <dbReference type="Proteomes" id="UP000078340"/>
    </source>
</evidence>
<dbReference type="Proteomes" id="UP000078340">
    <property type="component" value="Unassembled WGS sequence"/>
</dbReference>
<dbReference type="Pfam" id="PF05721">
    <property type="entry name" value="PhyH"/>
    <property type="match status" value="1"/>
</dbReference>
<dbReference type="AlphaFoldDB" id="A0A179HZF0"/>
<evidence type="ECO:0000256" key="5">
    <source>
        <dbReference type="ARBA" id="ARBA00023002"/>
    </source>
</evidence>
<dbReference type="GO" id="GO:0046872">
    <property type="term" value="F:metal ion binding"/>
    <property type="evidence" value="ECO:0007669"/>
    <property type="project" value="UniProtKB-KW"/>
</dbReference>
<organism evidence="7 8">
    <name type="scientific">Purpureocillium lilacinum</name>
    <name type="common">Paecilomyces lilacinus</name>
    <dbReference type="NCBI Taxonomy" id="33203"/>
    <lineage>
        <taxon>Eukaryota</taxon>
        <taxon>Fungi</taxon>
        <taxon>Dikarya</taxon>
        <taxon>Ascomycota</taxon>
        <taxon>Pezizomycotina</taxon>
        <taxon>Sordariomycetes</taxon>
        <taxon>Hypocreomycetidae</taxon>
        <taxon>Hypocreales</taxon>
        <taxon>Ophiocordycipitaceae</taxon>
        <taxon>Purpureocillium</taxon>
    </lineage>
</organism>
<evidence type="ECO:0000256" key="1">
    <source>
        <dbReference type="ARBA" id="ARBA00001962"/>
    </source>
</evidence>
<dbReference type="OMA" id="GHNGDYW"/>
<comment type="similarity">
    <text evidence="2">Belongs to the PhyH family.</text>
</comment>
<accession>A0A179HZF0</accession>